<comment type="similarity">
    <text evidence="1">Belongs to the bacterial ribosomal protein bL31 family. Type A subfamily.</text>
</comment>
<dbReference type="SUPFAM" id="SSF143800">
    <property type="entry name" value="L28p-like"/>
    <property type="match status" value="1"/>
</dbReference>
<evidence type="ECO:0000256" key="5">
    <source>
        <dbReference type="RuleBase" id="RU000564"/>
    </source>
</evidence>
<sequence length="69" mass="7848">MINKNVNLKSINIFCSCGNAFELNLVLDANKLNIEVCNKCHPFYTGKQKIIDVAGRVDNFNKKFSKLKK</sequence>
<dbReference type="GO" id="GO:1990904">
    <property type="term" value="C:ribonucleoprotein complex"/>
    <property type="evidence" value="ECO:0007669"/>
    <property type="project" value="UniProtKB-KW"/>
</dbReference>
<organism evidence="6 7">
    <name type="scientific">Candidatus Azoamicus ciliaticola</name>
    <dbReference type="NCBI Taxonomy" id="2652803"/>
    <lineage>
        <taxon>Bacteria</taxon>
        <taxon>Pseudomonadati</taxon>
        <taxon>Pseudomonadota</taxon>
        <taxon>Gammaproteobacteria</taxon>
        <taxon>Candidatus Azoamicaceae</taxon>
        <taxon>Candidatus Azoamicus</taxon>
    </lineage>
</organism>
<dbReference type="PANTHER" id="PTHR33280">
    <property type="entry name" value="50S RIBOSOMAL PROTEIN L31, CHLOROPLASTIC"/>
    <property type="match status" value="1"/>
</dbReference>
<dbReference type="InterPro" id="IPR042105">
    <property type="entry name" value="Ribosomal_bL31_sf"/>
</dbReference>
<dbReference type="Pfam" id="PF01197">
    <property type="entry name" value="Ribosomal_L31"/>
    <property type="match status" value="1"/>
</dbReference>
<dbReference type="PANTHER" id="PTHR33280:SF6">
    <property type="entry name" value="LARGE RIBOSOMAL SUBUNIT PROTEIN BL31A"/>
    <property type="match status" value="1"/>
</dbReference>
<keyword evidence="7" id="KW-1185">Reference proteome</keyword>
<dbReference type="PRINTS" id="PR01249">
    <property type="entry name" value="RIBOSOMALL31"/>
</dbReference>
<dbReference type="AlphaFoldDB" id="A0A6J5JYT2"/>
<evidence type="ECO:0000256" key="2">
    <source>
        <dbReference type="ARBA" id="ARBA00011838"/>
    </source>
</evidence>
<keyword evidence="4 5" id="KW-0687">Ribonucleoprotein</keyword>
<dbReference type="InterPro" id="IPR002150">
    <property type="entry name" value="Ribosomal_bL31"/>
</dbReference>
<protein>
    <recommendedName>
        <fullName evidence="5">50S ribosomal protein L31</fullName>
    </recommendedName>
</protein>
<keyword evidence="3 5" id="KW-0689">Ribosomal protein</keyword>
<dbReference type="GO" id="GO:0003735">
    <property type="term" value="F:structural constituent of ribosome"/>
    <property type="evidence" value="ECO:0007669"/>
    <property type="project" value="InterPro"/>
</dbReference>
<gene>
    <name evidence="6" type="primary">rpmE</name>
    <name evidence="6" type="ORF">ESZ_00027</name>
</gene>
<evidence type="ECO:0000256" key="3">
    <source>
        <dbReference type="ARBA" id="ARBA00022980"/>
    </source>
</evidence>
<proteinExistence type="inferred from homology"/>
<dbReference type="NCBIfam" id="NF000612">
    <property type="entry name" value="PRK00019.1"/>
    <property type="match status" value="1"/>
</dbReference>
<dbReference type="RefSeq" id="WP_176604784.1">
    <property type="nucleotide sequence ID" value="NZ_LR794158.1"/>
</dbReference>
<dbReference type="GO" id="GO:0006412">
    <property type="term" value="P:translation"/>
    <property type="evidence" value="ECO:0007669"/>
    <property type="project" value="InterPro"/>
</dbReference>
<evidence type="ECO:0000256" key="4">
    <source>
        <dbReference type="ARBA" id="ARBA00023274"/>
    </source>
</evidence>
<dbReference type="KEGG" id="acil:ESZ_00027"/>
<dbReference type="InterPro" id="IPR034704">
    <property type="entry name" value="Ribosomal_bL28/bL31-like_sf"/>
</dbReference>
<comment type="subunit">
    <text evidence="2">Part of the 50S ribosomal subunit.</text>
</comment>
<name>A0A6J5JYT2_9GAMM</name>
<dbReference type="NCBIfam" id="TIGR00105">
    <property type="entry name" value="L31"/>
    <property type="match status" value="1"/>
</dbReference>
<evidence type="ECO:0000313" key="7">
    <source>
        <dbReference type="Proteomes" id="UP000509549"/>
    </source>
</evidence>
<reference evidence="6 7" key="1">
    <citation type="submission" date="2020-04" db="EMBL/GenBank/DDBJ databases">
        <authorList>
            <person name="Graf S J."/>
        </authorList>
    </citation>
    <scope>NUCLEOTIDE SEQUENCE [LARGE SCALE GENOMIC DNA]</scope>
    <source>
        <strain evidence="6">1</strain>
    </source>
</reference>
<evidence type="ECO:0000313" key="6">
    <source>
        <dbReference type="EMBL" id="CAB3976247.1"/>
    </source>
</evidence>
<dbReference type="EMBL" id="LR794158">
    <property type="protein sequence ID" value="CAB3976247.1"/>
    <property type="molecule type" value="Genomic_DNA"/>
</dbReference>
<accession>A0A6J5JYT2</accession>
<dbReference type="Proteomes" id="UP000509549">
    <property type="component" value="Chromosome"/>
</dbReference>
<dbReference type="Gene3D" id="4.10.830.30">
    <property type="entry name" value="Ribosomal protein L31"/>
    <property type="match status" value="1"/>
</dbReference>
<evidence type="ECO:0000256" key="1">
    <source>
        <dbReference type="ARBA" id="ARBA00009296"/>
    </source>
</evidence>
<dbReference type="PROSITE" id="PS01143">
    <property type="entry name" value="RIBOSOMAL_L31"/>
    <property type="match status" value="1"/>
</dbReference>
<dbReference type="GO" id="GO:0005840">
    <property type="term" value="C:ribosome"/>
    <property type="evidence" value="ECO:0007669"/>
    <property type="project" value="UniProtKB-KW"/>
</dbReference>